<dbReference type="EMBL" id="BDRX01000037">
    <property type="protein sequence ID" value="GBF93050.1"/>
    <property type="molecule type" value="Genomic_DNA"/>
</dbReference>
<evidence type="ECO:0000256" key="6">
    <source>
        <dbReference type="ARBA" id="ARBA00023049"/>
    </source>
</evidence>
<dbReference type="GO" id="GO:0004222">
    <property type="term" value="F:metalloendopeptidase activity"/>
    <property type="evidence" value="ECO:0007669"/>
    <property type="project" value="InterPro"/>
</dbReference>
<dbReference type="OrthoDB" id="540154at2759"/>
<evidence type="ECO:0000256" key="9">
    <source>
        <dbReference type="SAM" id="Phobius"/>
    </source>
</evidence>
<dbReference type="AlphaFoldDB" id="A0A2V0P5C1"/>
<dbReference type="SUPFAM" id="SSF63411">
    <property type="entry name" value="LuxS/MPP-like metallohydrolase"/>
    <property type="match status" value="3"/>
</dbReference>
<dbReference type="PANTHER" id="PTHR43690">
    <property type="entry name" value="NARDILYSIN"/>
    <property type="match status" value="1"/>
</dbReference>
<evidence type="ECO:0000256" key="3">
    <source>
        <dbReference type="ARBA" id="ARBA00022723"/>
    </source>
</evidence>
<reference evidence="12 13" key="1">
    <citation type="journal article" date="2018" name="Sci. Rep.">
        <title>Raphidocelis subcapitata (=Pseudokirchneriella subcapitata) provides an insight into genome evolution and environmental adaptations in the Sphaeropleales.</title>
        <authorList>
            <person name="Suzuki S."/>
            <person name="Yamaguchi H."/>
            <person name="Nakajima N."/>
            <person name="Kawachi M."/>
        </authorList>
    </citation>
    <scope>NUCLEOTIDE SEQUENCE [LARGE SCALE GENOMIC DNA]</scope>
    <source>
        <strain evidence="12 13">NIES-35</strain>
    </source>
</reference>
<keyword evidence="2" id="KW-0645">Protease</keyword>
<name>A0A2V0P5C1_9CHLO</name>
<keyword evidence="6" id="KW-0482">Metalloprotease</keyword>
<evidence type="ECO:0000259" key="10">
    <source>
        <dbReference type="Pfam" id="PF00675"/>
    </source>
</evidence>
<feature type="domain" description="Peptidase M16 N-terminal" evidence="10">
    <location>
        <begin position="45"/>
        <end position="144"/>
    </location>
</feature>
<dbReference type="STRING" id="307507.A0A2V0P5C1"/>
<evidence type="ECO:0000256" key="5">
    <source>
        <dbReference type="ARBA" id="ARBA00022833"/>
    </source>
</evidence>
<evidence type="ECO:0000259" key="11">
    <source>
        <dbReference type="Pfam" id="PF05193"/>
    </source>
</evidence>
<dbReference type="GO" id="GO:0006508">
    <property type="term" value="P:proteolysis"/>
    <property type="evidence" value="ECO:0007669"/>
    <property type="project" value="UniProtKB-KW"/>
</dbReference>
<evidence type="ECO:0000256" key="1">
    <source>
        <dbReference type="ARBA" id="ARBA00007261"/>
    </source>
</evidence>
<feature type="compositionally biased region" description="Gly residues" evidence="8">
    <location>
        <begin position="781"/>
        <end position="797"/>
    </location>
</feature>
<evidence type="ECO:0000256" key="8">
    <source>
        <dbReference type="SAM" id="MobiDB-lite"/>
    </source>
</evidence>
<comment type="similarity">
    <text evidence="1 7">Belongs to the peptidase M16 family.</text>
</comment>
<feature type="transmembrane region" description="Helical" evidence="9">
    <location>
        <begin position="1036"/>
        <end position="1058"/>
    </location>
</feature>
<dbReference type="InterPro" id="IPR011765">
    <property type="entry name" value="Pept_M16_N"/>
</dbReference>
<evidence type="ECO:0000313" key="13">
    <source>
        <dbReference type="Proteomes" id="UP000247498"/>
    </source>
</evidence>
<protein>
    <submittedName>
        <fullName evidence="12">Chloroplast processing enzyme</fullName>
    </submittedName>
</protein>
<dbReference type="PANTHER" id="PTHR43690:SF34">
    <property type="entry name" value="ZINC PROTEASE PQQL-LIKE"/>
    <property type="match status" value="1"/>
</dbReference>
<keyword evidence="13" id="KW-1185">Reference proteome</keyword>
<feature type="domain" description="Peptidase M16 C-terminal" evidence="11">
    <location>
        <begin position="186"/>
        <end position="249"/>
    </location>
</feature>
<feature type="compositionally biased region" description="Pro residues" evidence="8">
    <location>
        <begin position="231"/>
        <end position="249"/>
    </location>
</feature>
<keyword evidence="9" id="KW-0472">Membrane</keyword>
<dbReference type="Gene3D" id="3.30.830.10">
    <property type="entry name" value="Metalloenzyme, LuxS/M16 peptidase-like"/>
    <property type="match status" value="4"/>
</dbReference>
<feature type="region of interest" description="Disordered" evidence="8">
    <location>
        <begin position="228"/>
        <end position="267"/>
    </location>
</feature>
<dbReference type="Pfam" id="PF05193">
    <property type="entry name" value="Peptidase_M16_C"/>
    <property type="match status" value="1"/>
</dbReference>
<organism evidence="12 13">
    <name type="scientific">Raphidocelis subcapitata</name>
    <dbReference type="NCBI Taxonomy" id="307507"/>
    <lineage>
        <taxon>Eukaryota</taxon>
        <taxon>Viridiplantae</taxon>
        <taxon>Chlorophyta</taxon>
        <taxon>core chlorophytes</taxon>
        <taxon>Chlorophyceae</taxon>
        <taxon>CS clade</taxon>
        <taxon>Sphaeropleales</taxon>
        <taxon>Selenastraceae</taxon>
        <taxon>Raphidocelis</taxon>
    </lineage>
</organism>
<feature type="region of interest" description="Disordered" evidence="8">
    <location>
        <begin position="772"/>
        <end position="836"/>
    </location>
</feature>
<dbReference type="InParanoid" id="A0A2V0P5C1"/>
<accession>A0A2V0P5C1</accession>
<keyword evidence="9" id="KW-1133">Transmembrane helix</keyword>
<keyword evidence="9" id="KW-0812">Transmembrane</keyword>
<keyword evidence="4" id="KW-0378">Hydrolase</keyword>
<keyword evidence="5" id="KW-0862">Zinc</keyword>
<dbReference type="InterPro" id="IPR007863">
    <property type="entry name" value="Peptidase_M16_C"/>
</dbReference>
<sequence>MGAVYRGLEPAEISDYDAALPLGPSELLHGHLSNGLTYYVRPCKKPAQRAAIALAVRVGSVCEEEGERGVAHILEHLAFNATENYSNHEINAYTSADETVYQLTVPTGEWRLLERAISVLGEWAGRIRCAPADLAKERGPVLEEWRMGRTGGGRMQEAHWELLLAGSKYASRLPIGLQSVITSCPPDAVRGFYEKWYTPERMAVVVVGDFGDPGRVVECIAAHLGTLGPRPGVPPAAPQPQPPRQPPPELKSKGKGGGGGRGGKPAGSSGGAAACGAVCASCAPAAAAPWAPHSEPRCKAFVDREAQGALVYASFKVPRRPCGTPAEFKRVITDQLFITALNNRLFRASRALDPPFFDAQASDEGLCSAVDAYVLSAAAPDGGTLRALEALLTELARLRLHGLSDGEFRRAAAAIEAQVETTYLERHQCHSEDARDEYVRHFTGGEFVTGQEFEARLYRALLPQITRAEVEAVAARLGPADSAVFKTVEHRRRHSDADVAAVVARVARAEQRGEVARWRQDEVPDSILPSEPEPGGVVFERRLALLQGHELICGNGLRVVLLPRSSLDDELLITALAVGGLSELPPSLLGVGRMAHLLAGELGVYGHRPQALNDALAGKRIDLSLSAGAYTRSLRGSASPVDAAELLQLVHALFTARLEVVEAELHTAVVQLSQSIEAQRRSPTFVFESRLRQMNYGGCYYFEPLTLAEVDKADPHAAVALHSEMFGDPSEFTVALPLVERYLASIPKRPPPPPGPAAAAVAAAAGMLGGGGARGAAAGAGAEGSGGGGGGSGGGAKTDGKRKAGKKSGGGGKRGADDAAAEPPLSPRRSPHRGRDARALTPLPFEFPEAPVVEDVAVDMVYAVAASPFFGAESPSREGLLRGEVSIAFSCAPDDREGLVAAALEVVAALQAEGPTAEEVETVRNLERLEWETGQEDNAWWHEHAVAALQGRGMAETGDVDAVFGRMRAAHESVLSALAPEAMRAALQRLLPSPPTRRYTVVTMTPRPPGLLLSAALRARAAWAAASDAAGGEGRAAAAAAVVAVGAAAAVAFAVAAWRRRGAGGGGAGGAA</sequence>
<comment type="caution">
    <text evidence="12">The sequence shown here is derived from an EMBL/GenBank/DDBJ whole genome shotgun (WGS) entry which is preliminary data.</text>
</comment>
<evidence type="ECO:0000256" key="2">
    <source>
        <dbReference type="ARBA" id="ARBA00022670"/>
    </source>
</evidence>
<evidence type="ECO:0000256" key="7">
    <source>
        <dbReference type="RuleBase" id="RU004447"/>
    </source>
</evidence>
<evidence type="ECO:0000256" key="4">
    <source>
        <dbReference type="ARBA" id="ARBA00022801"/>
    </source>
</evidence>
<dbReference type="Pfam" id="PF00675">
    <property type="entry name" value="Peptidase_M16"/>
    <property type="match status" value="1"/>
</dbReference>
<dbReference type="InterPro" id="IPR050626">
    <property type="entry name" value="Peptidase_M16"/>
</dbReference>
<gene>
    <name evidence="12" type="ORF">Rsub_05661</name>
</gene>
<dbReference type="GO" id="GO:0046872">
    <property type="term" value="F:metal ion binding"/>
    <property type="evidence" value="ECO:0007669"/>
    <property type="project" value="UniProtKB-KW"/>
</dbReference>
<dbReference type="InterPro" id="IPR011249">
    <property type="entry name" value="Metalloenz_LuxS/M16"/>
</dbReference>
<keyword evidence="3" id="KW-0479">Metal-binding</keyword>
<dbReference type="InterPro" id="IPR001431">
    <property type="entry name" value="Pept_M16_Zn_BS"/>
</dbReference>
<dbReference type="PROSITE" id="PS00143">
    <property type="entry name" value="INSULINASE"/>
    <property type="match status" value="1"/>
</dbReference>
<feature type="compositionally biased region" description="Gly residues" evidence="8">
    <location>
        <begin position="255"/>
        <end position="267"/>
    </location>
</feature>
<dbReference type="Proteomes" id="UP000247498">
    <property type="component" value="Unassembled WGS sequence"/>
</dbReference>
<evidence type="ECO:0000313" key="12">
    <source>
        <dbReference type="EMBL" id="GBF93050.1"/>
    </source>
</evidence>
<proteinExistence type="inferred from homology"/>